<dbReference type="EMBL" id="VKDB01000038">
    <property type="protein sequence ID" value="TSA79658.1"/>
    <property type="molecule type" value="Genomic_DNA"/>
</dbReference>
<dbReference type="RefSeq" id="WP_143722109.1">
    <property type="nucleotide sequence ID" value="NZ_VKDB01000038.1"/>
</dbReference>
<dbReference type="AlphaFoldDB" id="A0A553UHG2"/>
<name>A0A553UHG2_9DEIO</name>
<keyword evidence="3" id="KW-1185">Reference proteome</keyword>
<feature type="region of interest" description="Disordered" evidence="1">
    <location>
        <begin position="79"/>
        <end position="115"/>
    </location>
</feature>
<dbReference type="Proteomes" id="UP000316092">
    <property type="component" value="Unassembled WGS sequence"/>
</dbReference>
<protein>
    <submittedName>
        <fullName evidence="2">Uncharacterized protein</fullName>
    </submittedName>
</protein>
<feature type="compositionally biased region" description="Basic and acidic residues" evidence="1">
    <location>
        <begin position="96"/>
        <end position="106"/>
    </location>
</feature>
<proteinExistence type="predicted"/>
<gene>
    <name evidence="2" type="ORF">FNU79_17640</name>
</gene>
<evidence type="ECO:0000313" key="2">
    <source>
        <dbReference type="EMBL" id="TSA79658.1"/>
    </source>
</evidence>
<accession>A0A553UHG2</accession>
<evidence type="ECO:0000256" key="1">
    <source>
        <dbReference type="SAM" id="MobiDB-lite"/>
    </source>
</evidence>
<organism evidence="2 3">
    <name type="scientific">Deinococcus detaillensis</name>
    <dbReference type="NCBI Taxonomy" id="2592048"/>
    <lineage>
        <taxon>Bacteria</taxon>
        <taxon>Thermotogati</taxon>
        <taxon>Deinococcota</taxon>
        <taxon>Deinococci</taxon>
        <taxon>Deinococcales</taxon>
        <taxon>Deinococcaceae</taxon>
        <taxon>Deinococcus</taxon>
    </lineage>
</organism>
<evidence type="ECO:0000313" key="3">
    <source>
        <dbReference type="Proteomes" id="UP000316092"/>
    </source>
</evidence>
<reference evidence="2 3" key="1">
    <citation type="submission" date="2019-07" db="EMBL/GenBank/DDBJ databases">
        <title>Deinococcus detaillus sp. nov., isolated from humus soil in Antarctica.</title>
        <authorList>
            <person name="Zhang K."/>
        </authorList>
    </citation>
    <scope>NUCLEOTIDE SEQUENCE [LARGE SCALE GENOMIC DNA]</scope>
    <source>
        <strain evidence="2 3">H1</strain>
    </source>
</reference>
<comment type="caution">
    <text evidence="2">The sequence shown here is derived from an EMBL/GenBank/DDBJ whole genome shotgun (WGS) entry which is preliminary data.</text>
</comment>
<sequence>MDYQEQVATYRAVSKRLLCAITSQRLAQAAYEVARDAHDDKRRSLILDGIPGFRDRSPHDLREAAICRALAPHVQAQRTAREQMRNANADLESAQAEERMERETLRSLHAAHLAQ</sequence>